<organism evidence="2 3">
    <name type="scientific">Nocardioides lentus</name>
    <dbReference type="NCBI Taxonomy" id="338077"/>
    <lineage>
        <taxon>Bacteria</taxon>
        <taxon>Bacillati</taxon>
        <taxon>Actinomycetota</taxon>
        <taxon>Actinomycetes</taxon>
        <taxon>Propionibacteriales</taxon>
        <taxon>Nocardioidaceae</taxon>
        <taxon>Nocardioides</taxon>
    </lineage>
</organism>
<evidence type="ECO:0000313" key="2">
    <source>
        <dbReference type="EMBL" id="GAA1911404.1"/>
    </source>
</evidence>
<dbReference type="Proteomes" id="UP001501612">
    <property type="component" value="Unassembled WGS sequence"/>
</dbReference>
<evidence type="ECO:0000256" key="1">
    <source>
        <dbReference type="SAM" id="MobiDB-lite"/>
    </source>
</evidence>
<accession>A0ABP5ADZ6</accession>
<comment type="caution">
    <text evidence="2">The sequence shown here is derived from an EMBL/GenBank/DDBJ whole genome shotgun (WGS) entry which is preliminary data.</text>
</comment>
<feature type="compositionally biased region" description="Pro residues" evidence="1">
    <location>
        <begin position="1"/>
        <end position="16"/>
    </location>
</feature>
<feature type="region of interest" description="Disordered" evidence="1">
    <location>
        <begin position="1"/>
        <end position="23"/>
    </location>
</feature>
<gene>
    <name evidence="2" type="ORF">GCM10009737_11070</name>
</gene>
<sequence length="176" mass="19559">MPPPTTTPPVGPPVEQPPEVAVDGPVDPVVASAWRQAVLHLRYAERRRVFTPTVHLGDPRRDWASFAVPSVGPRDSPMDHALCCDVVTALLDHWRRTVPEPADAEEGAGEAGAPPFVWLARSGPFERHDEDARWLSAARAAHEEVGLRLQLAVVTHGGWYDPRTGVGRRWKRLRRR</sequence>
<dbReference type="RefSeq" id="WP_344004833.1">
    <property type="nucleotide sequence ID" value="NZ_BAAAMY010000002.1"/>
</dbReference>
<reference evidence="3" key="1">
    <citation type="journal article" date="2019" name="Int. J. Syst. Evol. Microbiol.">
        <title>The Global Catalogue of Microorganisms (GCM) 10K type strain sequencing project: providing services to taxonomists for standard genome sequencing and annotation.</title>
        <authorList>
            <consortium name="The Broad Institute Genomics Platform"/>
            <consortium name="The Broad Institute Genome Sequencing Center for Infectious Disease"/>
            <person name="Wu L."/>
            <person name="Ma J."/>
        </authorList>
    </citation>
    <scope>NUCLEOTIDE SEQUENCE [LARGE SCALE GENOMIC DNA]</scope>
    <source>
        <strain evidence="3">JCM 14046</strain>
    </source>
</reference>
<dbReference type="EMBL" id="BAAAMY010000002">
    <property type="protein sequence ID" value="GAA1911404.1"/>
    <property type="molecule type" value="Genomic_DNA"/>
</dbReference>
<keyword evidence="3" id="KW-1185">Reference proteome</keyword>
<evidence type="ECO:0000313" key="3">
    <source>
        <dbReference type="Proteomes" id="UP001501612"/>
    </source>
</evidence>
<name>A0ABP5ADZ6_9ACTN</name>
<proteinExistence type="predicted"/>
<protein>
    <submittedName>
        <fullName evidence="2">Uncharacterized protein</fullName>
    </submittedName>
</protein>